<dbReference type="RefSeq" id="WP_091993106.1">
    <property type="nucleotide sequence ID" value="NZ_FMYQ01000001.1"/>
</dbReference>
<dbReference type="EMBL" id="FMYQ01000001">
    <property type="protein sequence ID" value="SDB83530.1"/>
    <property type="molecule type" value="Genomic_DNA"/>
</dbReference>
<accession>A0A1G6GNF2</accession>
<evidence type="ECO:0000256" key="1">
    <source>
        <dbReference type="ARBA" id="ARBA00007487"/>
    </source>
</evidence>
<dbReference type="Pfam" id="PF01923">
    <property type="entry name" value="Cob_adeno_trans"/>
    <property type="match status" value="1"/>
</dbReference>
<dbReference type="STRING" id="416944.SAMN05421548_101135"/>
<evidence type="ECO:0000256" key="2">
    <source>
        <dbReference type="ARBA" id="ARBA00011233"/>
    </source>
</evidence>
<dbReference type="GO" id="GO:0005524">
    <property type="term" value="F:ATP binding"/>
    <property type="evidence" value="ECO:0007669"/>
    <property type="project" value="UniProtKB-UniRule"/>
</dbReference>
<keyword evidence="3 6" id="KW-0808">Transferase</keyword>
<dbReference type="EC" id="2.5.1.-" evidence="6"/>
<protein>
    <recommendedName>
        <fullName evidence="6">Cobalamin adenosyltransferase</fullName>
        <ecNumber evidence="6">2.5.1.-</ecNumber>
    </recommendedName>
</protein>
<dbReference type="FunFam" id="1.20.1200.10:FF:000001">
    <property type="entry name" value="Cob(I)yrinic acid a,c-diamide adenosyltransferase"/>
    <property type="match status" value="1"/>
</dbReference>
<comment type="similarity">
    <text evidence="1 6">Belongs to the Cob(I)alamin adenosyltransferase family.</text>
</comment>
<keyword evidence="6" id="KW-0169">Cobalamin biosynthesis</keyword>
<evidence type="ECO:0000313" key="10">
    <source>
        <dbReference type="Proteomes" id="UP000198908"/>
    </source>
</evidence>
<dbReference type="SUPFAM" id="SSF89028">
    <property type="entry name" value="Cobalamin adenosyltransferase-like"/>
    <property type="match status" value="1"/>
</dbReference>
<reference evidence="10" key="1">
    <citation type="submission" date="2016-09" db="EMBL/GenBank/DDBJ databases">
        <authorList>
            <person name="Varghese N."/>
            <person name="Submissions S."/>
        </authorList>
    </citation>
    <scope>NUCLEOTIDE SEQUENCE [LARGE SCALE GENOMIC DNA]</scope>
    <source>
        <strain evidence="10">TNe-862</strain>
    </source>
</reference>
<keyword evidence="4 6" id="KW-0547">Nucleotide-binding</keyword>
<name>A0A1G6GNF2_9BURK</name>
<sequence length="194" mass="20542">MGNRLSKIATRTGDDGTTGLGDGSRVRKDDARIAAIGDVDELNSQIGVLLCESLPDDVRDVLVAIQHDLFDLGGELCIPGHTLVADEHLARLDAWLAHYNATLPPLKEFILPGGSRAAALAHVCRTVCRRAERVVVALGAPDSGAPLADAPRRYVNRLSDLLFVLARVLNRAAGGSDVLWRHDRGAGKSGGQGA</sequence>
<feature type="region of interest" description="Disordered" evidence="7">
    <location>
        <begin position="1"/>
        <end position="24"/>
    </location>
</feature>
<dbReference type="Proteomes" id="UP000198908">
    <property type="component" value="Unassembled WGS sequence"/>
</dbReference>
<dbReference type="InterPro" id="IPR029499">
    <property type="entry name" value="PduO-typ"/>
</dbReference>
<evidence type="ECO:0000256" key="7">
    <source>
        <dbReference type="SAM" id="MobiDB-lite"/>
    </source>
</evidence>
<comment type="subunit">
    <text evidence="2">Homotrimer.</text>
</comment>
<dbReference type="OrthoDB" id="9778896at2"/>
<evidence type="ECO:0000256" key="4">
    <source>
        <dbReference type="ARBA" id="ARBA00022741"/>
    </source>
</evidence>
<dbReference type="InterPro" id="IPR036451">
    <property type="entry name" value="CblAdoTrfase-like_sf"/>
</dbReference>
<dbReference type="NCBIfam" id="TIGR00636">
    <property type="entry name" value="PduO_Nterm"/>
    <property type="match status" value="1"/>
</dbReference>
<evidence type="ECO:0000259" key="8">
    <source>
        <dbReference type="Pfam" id="PF01923"/>
    </source>
</evidence>
<comment type="catalytic activity">
    <reaction evidence="6">
        <text>2 cob(II)alamin + AH2 + 2 ATP = 2 adenosylcob(III)alamin + 2 triphosphate + A + 2 H(+)</text>
        <dbReference type="Rhea" id="RHEA:53304"/>
        <dbReference type="ChEBI" id="CHEBI:13193"/>
        <dbReference type="ChEBI" id="CHEBI:15378"/>
        <dbReference type="ChEBI" id="CHEBI:16304"/>
        <dbReference type="ChEBI" id="CHEBI:17499"/>
        <dbReference type="ChEBI" id="CHEBI:18036"/>
        <dbReference type="ChEBI" id="CHEBI:18408"/>
        <dbReference type="ChEBI" id="CHEBI:30616"/>
    </reaction>
</comment>
<dbReference type="InterPro" id="IPR016030">
    <property type="entry name" value="CblAdoTrfase-like"/>
</dbReference>
<gene>
    <name evidence="9" type="ORF">SAMN05421548_101135</name>
</gene>
<dbReference type="Gene3D" id="1.20.1200.10">
    <property type="entry name" value="Cobalamin adenosyltransferase-like"/>
    <property type="match status" value="1"/>
</dbReference>
<dbReference type="GO" id="GO:0008817">
    <property type="term" value="F:corrinoid adenosyltransferase activity"/>
    <property type="evidence" value="ECO:0007669"/>
    <property type="project" value="TreeGrafter"/>
</dbReference>
<feature type="domain" description="Cobalamin adenosyltransferase-like" evidence="8">
    <location>
        <begin position="8"/>
        <end position="168"/>
    </location>
</feature>
<dbReference type="PANTHER" id="PTHR12213:SF0">
    <property type="entry name" value="CORRINOID ADENOSYLTRANSFERASE MMAB"/>
    <property type="match status" value="1"/>
</dbReference>
<keyword evidence="10" id="KW-1185">Reference proteome</keyword>
<proteinExistence type="inferred from homology"/>
<dbReference type="GO" id="GO:0009236">
    <property type="term" value="P:cobalamin biosynthetic process"/>
    <property type="evidence" value="ECO:0007669"/>
    <property type="project" value="UniProtKB-UniRule"/>
</dbReference>
<evidence type="ECO:0000256" key="3">
    <source>
        <dbReference type="ARBA" id="ARBA00022679"/>
    </source>
</evidence>
<keyword evidence="5 6" id="KW-0067">ATP-binding</keyword>
<dbReference type="PANTHER" id="PTHR12213">
    <property type="entry name" value="CORRINOID ADENOSYLTRANSFERASE"/>
    <property type="match status" value="1"/>
</dbReference>
<evidence type="ECO:0000313" key="9">
    <source>
        <dbReference type="EMBL" id="SDB83530.1"/>
    </source>
</evidence>
<dbReference type="AlphaFoldDB" id="A0A1G6GNF2"/>
<evidence type="ECO:0000256" key="5">
    <source>
        <dbReference type="ARBA" id="ARBA00022840"/>
    </source>
</evidence>
<evidence type="ECO:0000256" key="6">
    <source>
        <dbReference type="RuleBase" id="RU366026"/>
    </source>
</evidence>
<organism evidence="9 10">
    <name type="scientific">Paraburkholderia lycopersici</name>
    <dbReference type="NCBI Taxonomy" id="416944"/>
    <lineage>
        <taxon>Bacteria</taxon>
        <taxon>Pseudomonadati</taxon>
        <taxon>Pseudomonadota</taxon>
        <taxon>Betaproteobacteria</taxon>
        <taxon>Burkholderiales</taxon>
        <taxon>Burkholderiaceae</taxon>
        <taxon>Paraburkholderia</taxon>
    </lineage>
</organism>